<protein>
    <recommendedName>
        <fullName evidence="2">Reverse transcriptase domain-containing protein</fullName>
    </recommendedName>
</protein>
<accession>A0A6L2MV80</accession>
<comment type="caution">
    <text evidence="1">The sequence shown here is derived from an EMBL/GenBank/DDBJ whole genome shotgun (WGS) entry which is preliminary data.</text>
</comment>
<organism evidence="1">
    <name type="scientific">Tanacetum cinerariifolium</name>
    <name type="common">Dalmatian daisy</name>
    <name type="synonym">Chrysanthemum cinerariifolium</name>
    <dbReference type="NCBI Taxonomy" id="118510"/>
    <lineage>
        <taxon>Eukaryota</taxon>
        <taxon>Viridiplantae</taxon>
        <taxon>Streptophyta</taxon>
        <taxon>Embryophyta</taxon>
        <taxon>Tracheophyta</taxon>
        <taxon>Spermatophyta</taxon>
        <taxon>Magnoliopsida</taxon>
        <taxon>eudicotyledons</taxon>
        <taxon>Gunneridae</taxon>
        <taxon>Pentapetalae</taxon>
        <taxon>asterids</taxon>
        <taxon>campanulids</taxon>
        <taxon>Asterales</taxon>
        <taxon>Asteraceae</taxon>
        <taxon>Asteroideae</taxon>
        <taxon>Anthemideae</taxon>
        <taxon>Anthemidinae</taxon>
        <taxon>Tanacetum</taxon>
    </lineage>
</organism>
<sequence length="275" mass="31499">MSDDRESDEVIKSSVEDLVPILSESEGILDNMCDVPFIDKNHFDAGPNLIESLLNRDTSIVYSPKIDSHLEDFTGELIHIDPIPSGIDETDSDPKDVIRFLEQLLYDDTSSEDNSFEDINFVEASPPDSELVSLKETFSDHTKDTSSVSTTTHANNSLLKYDSFLFEIEPDQDFFSSDDSFGSGLEVSFPSRTRNKIFDPRIFFEVHSKRFLSRDTFSPTYVSLPFEDRHYLSFTYVIRTFLPYFTYPVESPFLLSSESEDIILNPSYPFFIFLL</sequence>
<dbReference type="EMBL" id="BKCJ010007568">
    <property type="protein sequence ID" value="GEU77916.1"/>
    <property type="molecule type" value="Genomic_DNA"/>
</dbReference>
<evidence type="ECO:0008006" key="2">
    <source>
        <dbReference type="Google" id="ProtNLM"/>
    </source>
</evidence>
<reference evidence="1" key="1">
    <citation type="journal article" date="2019" name="Sci. Rep.">
        <title>Draft genome of Tanacetum cinerariifolium, the natural source of mosquito coil.</title>
        <authorList>
            <person name="Yamashiro T."/>
            <person name="Shiraishi A."/>
            <person name="Satake H."/>
            <person name="Nakayama K."/>
        </authorList>
    </citation>
    <scope>NUCLEOTIDE SEQUENCE</scope>
</reference>
<name>A0A6L2MV80_TANCI</name>
<dbReference type="AlphaFoldDB" id="A0A6L2MV80"/>
<proteinExistence type="predicted"/>
<evidence type="ECO:0000313" key="1">
    <source>
        <dbReference type="EMBL" id="GEU77916.1"/>
    </source>
</evidence>
<gene>
    <name evidence="1" type="ORF">Tci_049894</name>
</gene>